<dbReference type="EnsemblMetazoa" id="G7060.6">
    <property type="protein sequence ID" value="G7060.6:cds"/>
    <property type="gene ID" value="G7060"/>
</dbReference>
<evidence type="ECO:0000256" key="5">
    <source>
        <dbReference type="ARBA" id="ARBA00023136"/>
    </source>
</evidence>
<dbReference type="CDD" id="cd00637">
    <property type="entry name" value="7tm_classA_rhodopsin-like"/>
    <property type="match status" value="1"/>
</dbReference>
<dbReference type="OMA" id="FTGVECY"/>
<dbReference type="SUPFAM" id="SSF81321">
    <property type="entry name" value="Family A G protein-coupled receptor-like"/>
    <property type="match status" value="1"/>
</dbReference>
<protein>
    <recommendedName>
        <fullName evidence="11">G-protein coupled receptors family 1 profile domain-containing protein</fullName>
    </recommendedName>
</protein>
<reference evidence="12" key="1">
    <citation type="submission" date="2022-08" db="UniProtKB">
        <authorList>
            <consortium name="EnsemblMetazoa"/>
        </authorList>
    </citation>
    <scope>IDENTIFICATION</scope>
    <source>
        <strain evidence="12">05x7-T-G4-1.051#20</strain>
    </source>
</reference>
<keyword evidence="2 8" id="KW-0812">Transmembrane</keyword>
<keyword evidence="13" id="KW-1185">Reference proteome</keyword>
<evidence type="ECO:0000256" key="1">
    <source>
        <dbReference type="ARBA" id="ARBA00004141"/>
    </source>
</evidence>
<dbReference type="PANTHER" id="PTHR24238:SF47">
    <property type="entry name" value="ECDYSTEROIDS_DOPAMINE RECEPTOR-RELATED"/>
    <property type="match status" value="1"/>
</dbReference>
<dbReference type="GO" id="GO:0016020">
    <property type="term" value="C:membrane"/>
    <property type="evidence" value="ECO:0007669"/>
    <property type="project" value="UniProtKB-SubCell"/>
</dbReference>
<dbReference type="PROSITE" id="PS00237">
    <property type="entry name" value="G_PROTEIN_RECEP_F1_1"/>
    <property type="match status" value="1"/>
</dbReference>
<dbReference type="EnsemblMetazoa" id="G7060.1">
    <property type="protein sequence ID" value="G7060.1:cds"/>
    <property type="gene ID" value="G7060"/>
</dbReference>
<evidence type="ECO:0000313" key="13">
    <source>
        <dbReference type="Proteomes" id="UP000005408"/>
    </source>
</evidence>
<dbReference type="EnsemblMetazoa" id="G7060.5">
    <property type="protein sequence ID" value="G7060.5:cds"/>
    <property type="gene ID" value="G7060"/>
</dbReference>
<feature type="region of interest" description="Disordered" evidence="9">
    <location>
        <begin position="317"/>
        <end position="351"/>
    </location>
</feature>
<dbReference type="EnsemblMetazoa" id="G7060.2">
    <property type="protein sequence ID" value="G7060.2:cds"/>
    <property type="gene ID" value="G7060"/>
</dbReference>
<keyword evidence="3 10" id="KW-1133">Transmembrane helix</keyword>
<dbReference type="InterPro" id="IPR017452">
    <property type="entry name" value="GPCR_Rhodpsn_7TM"/>
</dbReference>
<evidence type="ECO:0000256" key="4">
    <source>
        <dbReference type="ARBA" id="ARBA00023040"/>
    </source>
</evidence>
<feature type="transmembrane region" description="Helical" evidence="10">
    <location>
        <begin position="402"/>
        <end position="426"/>
    </location>
</feature>
<dbReference type="AlphaFoldDB" id="A0A8W8NS04"/>
<evidence type="ECO:0000256" key="8">
    <source>
        <dbReference type="RuleBase" id="RU000688"/>
    </source>
</evidence>
<feature type="compositionally biased region" description="Polar residues" evidence="9">
    <location>
        <begin position="328"/>
        <end position="341"/>
    </location>
</feature>
<keyword evidence="7 8" id="KW-0807">Transducer</keyword>
<evidence type="ECO:0000256" key="6">
    <source>
        <dbReference type="ARBA" id="ARBA00023170"/>
    </source>
</evidence>
<evidence type="ECO:0000256" key="3">
    <source>
        <dbReference type="ARBA" id="ARBA00022989"/>
    </source>
</evidence>
<evidence type="ECO:0000259" key="11">
    <source>
        <dbReference type="PROSITE" id="PS50262"/>
    </source>
</evidence>
<dbReference type="InterPro" id="IPR000276">
    <property type="entry name" value="GPCR_Rhodpsn"/>
</dbReference>
<keyword evidence="6 8" id="KW-0675">Receptor</keyword>
<dbReference type="OrthoDB" id="6070471at2759"/>
<feature type="transmembrane region" description="Helical" evidence="10">
    <location>
        <begin position="45"/>
        <end position="67"/>
    </location>
</feature>
<comment type="subcellular location">
    <subcellularLocation>
        <location evidence="1">Membrane</location>
        <topology evidence="1">Multi-pass membrane protein</topology>
    </subcellularLocation>
</comment>
<feature type="region of interest" description="Disordered" evidence="9">
    <location>
        <begin position="367"/>
        <end position="390"/>
    </location>
</feature>
<dbReference type="Pfam" id="PF00001">
    <property type="entry name" value="7tm_1"/>
    <property type="match status" value="1"/>
</dbReference>
<dbReference type="GO" id="GO:0004930">
    <property type="term" value="F:G protein-coupled receptor activity"/>
    <property type="evidence" value="ECO:0007669"/>
    <property type="project" value="UniProtKB-KW"/>
</dbReference>
<dbReference type="PROSITE" id="PS50262">
    <property type="entry name" value="G_PROTEIN_RECEP_F1_2"/>
    <property type="match status" value="1"/>
</dbReference>
<feature type="transmembrane region" description="Helical" evidence="10">
    <location>
        <begin position="159"/>
        <end position="179"/>
    </location>
</feature>
<comment type="similarity">
    <text evidence="8">Belongs to the G-protein coupled receptor 1 family.</text>
</comment>
<organism evidence="12 13">
    <name type="scientific">Magallana gigas</name>
    <name type="common">Pacific oyster</name>
    <name type="synonym">Crassostrea gigas</name>
    <dbReference type="NCBI Taxonomy" id="29159"/>
    <lineage>
        <taxon>Eukaryota</taxon>
        <taxon>Metazoa</taxon>
        <taxon>Spiralia</taxon>
        <taxon>Lophotrochozoa</taxon>
        <taxon>Mollusca</taxon>
        <taxon>Bivalvia</taxon>
        <taxon>Autobranchia</taxon>
        <taxon>Pteriomorphia</taxon>
        <taxon>Ostreida</taxon>
        <taxon>Ostreoidea</taxon>
        <taxon>Ostreidae</taxon>
        <taxon>Magallana</taxon>
    </lineage>
</organism>
<evidence type="ECO:0000256" key="2">
    <source>
        <dbReference type="ARBA" id="ARBA00022692"/>
    </source>
</evidence>
<feature type="transmembrane region" description="Helical" evidence="10">
    <location>
        <begin position="119"/>
        <end position="138"/>
    </location>
</feature>
<name>A0A8W8NS04_MAGGI</name>
<feature type="domain" description="G-protein coupled receptors family 1 profile" evidence="11">
    <location>
        <begin position="59"/>
        <end position="463"/>
    </location>
</feature>
<feature type="transmembrane region" description="Helical" evidence="10">
    <location>
        <begin position="79"/>
        <end position="99"/>
    </location>
</feature>
<evidence type="ECO:0000256" key="10">
    <source>
        <dbReference type="SAM" id="Phobius"/>
    </source>
</evidence>
<dbReference type="Proteomes" id="UP000005408">
    <property type="component" value="Unassembled WGS sequence"/>
</dbReference>
<evidence type="ECO:0000256" key="9">
    <source>
        <dbReference type="SAM" id="MobiDB-lite"/>
    </source>
</evidence>
<feature type="compositionally biased region" description="Low complexity" evidence="9">
    <location>
        <begin position="380"/>
        <end position="390"/>
    </location>
</feature>
<evidence type="ECO:0000256" key="7">
    <source>
        <dbReference type="ARBA" id="ARBA00023224"/>
    </source>
</evidence>
<feature type="transmembrane region" description="Helical" evidence="10">
    <location>
        <begin position="208"/>
        <end position="232"/>
    </location>
</feature>
<dbReference type="PANTHER" id="PTHR24238">
    <property type="entry name" value="G-PROTEIN COUPLED RECEPTOR"/>
    <property type="match status" value="1"/>
</dbReference>
<keyword evidence="5 10" id="KW-0472">Membrane</keyword>
<proteinExistence type="inferred from homology"/>
<dbReference type="PRINTS" id="PR00237">
    <property type="entry name" value="GPCRRHODOPSN"/>
</dbReference>
<accession>A0A8W8NS04</accession>
<dbReference type="EnsemblMetazoa" id="G7060.3">
    <property type="protein sequence ID" value="G7060.3:cds"/>
    <property type="gene ID" value="G7060"/>
</dbReference>
<sequence length="492" mass="55753">MEENTTEGPTPVTQSLLVLNLSLTENQREILERVNDERAHLLTPVIAFLSLLMVLGIVGNLLVLYVYEFRFKRSSSRAFILCLAMLDFVACVIGMPYHIYDMYHTYIYYDEASCKGLSYILGVTVTASSIILTIIAIDRYQKICKPFGKQISDLGTKKACVASVIVAIVFSIPHIVMYGNASIEVEGANFTGVECYIKDEYEESSTSYIYFGFFFFLFITTTTALIVLYSLVGCKIRRRATNISSDNGSTRKERPVAKARSFSICGSDPETSNEILSETDDSISAIKVKTISYKKGNAESMSECKLEYENAATPIFTGVKQQDRDSSASRNSQARSPNSPMIRNAARGESRKKKKFLDIYRRQTMSISDEDSEEGREQSQRSFRSSLSGKSLSKRQKRTVRITGMLFMITLVYIISYLPHLVLLILEFMDPAGFENLSPWAFTGYNFLLRSYFINNMANPIVYGFLDPKFKYEVVFLFKSCMNCKQRSISRR</sequence>
<keyword evidence="4 8" id="KW-0297">G-protein coupled receptor</keyword>
<evidence type="ECO:0000313" key="12">
    <source>
        <dbReference type="EnsemblMetazoa" id="G7060.3:cds"/>
    </source>
</evidence>
<dbReference type="Gene3D" id="1.20.1070.10">
    <property type="entry name" value="Rhodopsin 7-helix transmembrane proteins"/>
    <property type="match status" value="2"/>
</dbReference>